<name>A0ABW0ZQS0_9ACTN</name>
<dbReference type="InterPro" id="IPR011051">
    <property type="entry name" value="RmlC_Cupin_sf"/>
</dbReference>
<sequence length="141" mass="14285">MSRLAASAGGAVLVMGALQGTAAATPGSGVTGTIVAQRTVGGTDYVLREVVIAPGGTTGWHFHDGPLRGVVKRGTLTHNAADCSVDGIYRHGDVIVELAGAGYVHVGRNLGSTPVVLTVLYTLPHGSPLSRDAPNPGCDFQ</sequence>
<comment type="caution">
    <text evidence="2">The sequence shown here is derived from an EMBL/GenBank/DDBJ whole genome shotgun (WGS) entry which is preliminary data.</text>
</comment>
<evidence type="ECO:0000313" key="3">
    <source>
        <dbReference type="Proteomes" id="UP001596074"/>
    </source>
</evidence>
<accession>A0ABW0ZQS0</accession>
<dbReference type="Proteomes" id="UP001596074">
    <property type="component" value="Unassembled WGS sequence"/>
</dbReference>
<dbReference type="EMBL" id="JBHSON010000009">
    <property type="protein sequence ID" value="MFC5745585.1"/>
    <property type="molecule type" value="Genomic_DNA"/>
</dbReference>
<keyword evidence="1" id="KW-0732">Signal</keyword>
<proteinExistence type="predicted"/>
<evidence type="ECO:0000313" key="2">
    <source>
        <dbReference type="EMBL" id="MFC5745585.1"/>
    </source>
</evidence>
<evidence type="ECO:0000256" key="1">
    <source>
        <dbReference type="SAM" id="SignalP"/>
    </source>
</evidence>
<organism evidence="2 3">
    <name type="scientific">Actinomadura rugatobispora</name>
    <dbReference type="NCBI Taxonomy" id="1994"/>
    <lineage>
        <taxon>Bacteria</taxon>
        <taxon>Bacillati</taxon>
        <taxon>Actinomycetota</taxon>
        <taxon>Actinomycetes</taxon>
        <taxon>Streptosporangiales</taxon>
        <taxon>Thermomonosporaceae</taxon>
        <taxon>Actinomadura</taxon>
    </lineage>
</organism>
<gene>
    <name evidence="2" type="ORF">ACFPZN_08205</name>
</gene>
<keyword evidence="3" id="KW-1185">Reference proteome</keyword>
<feature type="chain" id="PRO_5045338621" evidence="1">
    <location>
        <begin position="23"/>
        <end position="141"/>
    </location>
</feature>
<dbReference type="RefSeq" id="WP_378281211.1">
    <property type="nucleotide sequence ID" value="NZ_JBHSON010000009.1"/>
</dbReference>
<reference evidence="3" key="1">
    <citation type="journal article" date="2019" name="Int. J. Syst. Evol. Microbiol.">
        <title>The Global Catalogue of Microorganisms (GCM) 10K type strain sequencing project: providing services to taxonomists for standard genome sequencing and annotation.</title>
        <authorList>
            <consortium name="The Broad Institute Genomics Platform"/>
            <consortium name="The Broad Institute Genome Sequencing Center for Infectious Disease"/>
            <person name="Wu L."/>
            <person name="Ma J."/>
        </authorList>
    </citation>
    <scope>NUCLEOTIDE SEQUENCE [LARGE SCALE GENOMIC DNA]</scope>
    <source>
        <strain evidence="3">KCTC 42087</strain>
    </source>
</reference>
<feature type="signal peptide" evidence="1">
    <location>
        <begin position="1"/>
        <end position="22"/>
    </location>
</feature>
<dbReference type="Gene3D" id="2.60.120.10">
    <property type="entry name" value="Jelly Rolls"/>
    <property type="match status" value="1"/>
</dbReference>
<dbReference type="InterPro" id="IPR014710">
    <property type="entry name" value="RmlC-like_jellyroll"/>
</dbReference>
<protein>
    <submittedName>
        <fullName evidence="2">Cupin domain-containing protein</fullName>
    </submittedName>
</protein>
<dbReference type="SUPFAM" id="SSF51182">
    <property type="entry name" value="RmlC-like cupins"/>
    <property type="match status" value="1"/>
</dbReference>